<dbReference type="InterPro" id="IPR000198">
    <property type="entry name" value="RhoGAP_dom"/>
</dbReference>
<evidence type="ECO:0000256" key="4">
    <source>
        <dbReference type="PROSITE-ProRule" id="PRU00125"/>
    </source>
</evidence>
<sequence>MSVSQSGSVLSTVSGGTKVLPPSCTRCRLSINSGHAYELGGDRWHTQCFKCYKCNKELTCDSDFLVLGTGTLICFECADSCKGCGKKIDDLAIILSSSKEAYCSDCFKCCKCGKKIDDLKYAKTKRGLFCISCHERLLAKRKNAEEKKRRLQKELPTVPAKIPQIASSAVSDFETTRAPAKTSSGAHLSPQSLADLEDSRDPTKTSGTPLSPKSIKSATEPFEDIGQSSYMSDNSSPIPTEESRFTSSVIFDEAERVRPADSLRRDSNVTYERHAGISSKPNQHKRVSSIKSNSWSVVAQFLEDDEDDPVNGDADVPTLIQQINDNNTNETNNKTLEVDALEFNSREPQYLTSESSRRLLAENNKIVNGAGGYTQEFNTDTLEGLQRHYSVDEVLKRTLSKEENPDPHYVNNVSEGELASNFLLNKTPLRNKEDPLQSKSPLHRRGVIMSDSGEFIGDLLVPPDDGLHLSSGKHSVPPIFLDGADLSPSQLDYQERRRSKPSSLSVFAKYDGPTSTASSQASSIQNSTSSQSLDPKYSKSPSNQGSTSGKSSVTRSGSVRNKVANLIHSKKSSTPNKNQQIDSNIDTHTGWGVTFRNQQQDFNFLGGSSNGRKLSNPHGRGQSDSTIYSQISPKSSSKQSFGHSRSRSGFASASRVAVNMTPPLSTHHLPMINKASSKDEYNDDKTPTNDEFFKRDLINEELTLRQLRMVTGELQNTKNQLLSQIDQLRKTKEELQYQVDMLRMERREYQSNLSEEMDETQVAIKQVVTSTTSSTKPRFWKLFSGKPTHSGHSNNNSAASGSGQNGSSNSSPFGNISHPILQNPNEFEDWKLISVNPGADLYRSTLVLRVAYEGNELPMILSTCIAHIEASMDHITSEGIYRKSGSQVLIEQIENEFIQWKSDSQISERLYEFLNQDIHAVTSVLKRYLRKLPDPILTFQVYEPLMQLVREEKLCSTLSLKSAKNSQVYPSIVTKLASLLRLLPTEHLSVLKALCQHINLIAKYQDLNLMNLNNLSLVFTPSLIRDYSGEKDITDMKERNYLIGFIFTHYDDIYASL</sequence>
<dbReference type="GO" id="GO:0007165">
    <property type="term" value="P:signal transduction"/>
    <property type="evidence" value="ECO:0007669"/>
    <property type="project" value="InterPro"/>
</dbReference>
<dbReference type="GO" id="GO:0005096">
    <property type="term" value="F:GTPase activator activity"/>
    <property type="evidence" value="ECO:0007669"/>
    <property type="project" value="UniProtKB-KW"/>
</dbReference>
<feature type="region of interest" description="Disordered" evidence="6">
    <location>
        <begin position="424"/>
        <end position="445"/>
    </location>
</feature>
<accession>A0A109UZF4</accession>
<evidence type="ECO:0000313" key="9">
    <source>
        <dbReference type="EMBL" id="AMD21257.1"/>
    </source>
</evidence>
<proteinExistence type="predicted"/>
<dbReference type="Gene3D" id="1.10.555.10">
    <property type="entry name" value="Rho GTPase activation protein"/>
    <property type="match status" value="1"/>
</dbReference>
<dbReference type="GeneID" id="28724535"/>
<feature type="region of interest" description="Disordered" evidence="6">
    <location>
        <begin position="602"/>
        <end position="648"/>
    </location>
</feature>
<dbReference type="SMART" id="SM00324">
    <property type="entry name" value="RhoGAP"/>
    <property type="match status" value="1"/>
</dbReference>
<dbReference type="PROSITE" id="PS00478">
    <property type="entry name" value="LIM_DOMAIN_1"/>
    <property type="match status" value="1"/>
</dbReference>
<keyword evidence="4" id="KW-0440">LIM domain</keyword>
<feature type="domain" description="Rho-GAP" evidence="8">
    <location>
        <begin position="844"/>
        <end position="1054"/>
    </location>
</feature>
<dbReference type="AlphaFoldDB" id="A0A109UZF4"/>
<feature type="compositionally biased region" description="Polar residues" evidence="6">
    <location>
        <begin position="539"/>
        <end position="559"/>
    </location>
</feature>
<feature type="compositionally biased region" description="Polar residues" evidence="6">
    <location>
        <begin position="602"/>
        <end position="613"/>
    </location>
</feature>
<feature type="compositionally biased region" description="Polar residues" evidence="6">
    <location>
        <begin position="204"/>
        <end position="217"/>
    </location>
</feature>
<dbReference type="GO" id="GO:0007010">
    <property type="term" value="P:cytoskeleton organization"/>
    <property type="evidence" value="ECO:0007669"/>
    <property type="project" value="UniProtKB-ARBA"/>
</dbReference>
<feature type="compositionally biased region" description="Low complexity" evidence="6">
    <location>
        <begin position="514"/>
        <end position="532"/>
    </location>
</feature>
<keyword evidence="2 4" id="KW-0479">Metal-binding</keyword>
<feature type="compositionally biased region" description="Polar residues" evidence="6">
    <location>
        <begin position="181"/>
        <end position="192"/>
    </location>
</feature>
<feature type="coiled-coil region" evidence="5">
    <location>
        <begin position="711"/>
        <end position="759"/>
    </location>
</feature>
<dbReference type="EMBL" id="CP014245">
    <property type="protein sequence ID" value="AMD21257.1"/>
    <property type="molecule type" value="Genomic_DNA"/>
</dbReference>
<feature type="region of interest" description="Disordered" evidence="6">
    <location>
        <begin position="779"/>
        <end position="818"/>
    </location>
</feature>
<dbReference type="RefSeq" id="XP_017988253.1">
    <property type="nucleotide sequence ID" value="XM_018132466.1"/>
</dbReference>
<feature type="compositionally biased region" description="Polar residues" evidence="6">
    <location>
        <begin position="226"/>
        <end position="238"/>
    </location>
</feature>
<dbReference type="STRING" id="45286.A0A109UZF4"/>
<dbReference type="SUPFAM" id="SSF48350">
    <property type="entry name" value="GTPase activation domain, GAP"/>
    <property type="match status" value="1"/>
</dbReference>
<evidence type="ECO:0000256" key="3">
    <source>
        <dbReference type="ARBA" id="ARBA00022833"/>
    </source>
</evidence>
<dbReference type="PANTHER" id="PTHR23176:SF121">
    <property type="entry name" value="RHO-TYPE GTPASE-ACTIVATING PROTEIN 1-RELATED"/>
    <property type="match status" value="1"/>
</dbReference>
<evidence type="ECO:0000313" key="10">
    <source>
        <dbReference type="Proteomes" id="UP000243052"/>
    </source>
</evidence>
<dbReference type="GO" id="GO:0005938">
    <property type="term" value="C:cell cortex"/>
    <property type="evidence" value="ECO:0007669"/>
    <property type="project" value="UniProtKB-ARBA"/>
</dbReference>
<feature type="region of interest" description="Disordered" evidence="6">
    <location>
        <begin position="492"/>
        <end position="559"/>
    </location>
</feature>
<feature type="domain" description="LIM zinc-binding" evidence="7">
    <location>
        <begin position="22"/>
        <end position="78"/>
    </location>
</feature>
<evidence type="ECO:0000256" key="5">
    <source>
        <dbReference type="SAM" id="Coils"/>
    </source>
</evidence>
<dbReference type="CDD" id="cd09394">
    <property type="entry name" value="LIM1_Rga"/>
    <property type="match status" value="1"/>
</dbReference>
<dbReference type="CDD" id="cd09395">
    <property type="entry name" value="LIM2_Rga"/>
    <property type="match status" value="1"/>
</dbReference>
<dbReference type="SMART" id="SM00132">
    <property type="entry name" value="LIM"/>
    <property type="match status" value="2"/>
</dbReference>
<feature type="compositionally biased region" description="Low complexity" evidence="6">
    <location>
        <begin position="790"/>
        <end position="817"/>
    </location>
</feature>
<dbReference type="InterPro" id="IPR008936">
    <property type="entry name" value="Rho_GTPase_activation_prot"/>
</dbReference>
<feature type="compositionally biased region" description="Low complexity" evidence="6">
    <location>
        <begin position="625"/>
        <end position="648"/>
    </location>
</feature>
<evidence type="ECO:0000259" key="7">
    <source>
        <dbReference type="PROSITE" id="PS50023"/>
    </source>
</evidence>
<dbReference type="OrthoDB" id="19923at2759"/>
<dbReference type="InterPro" id="IPR001781">
    <property type="entry name" value="Znf_LIM"/>
</dbReference>
<evidence type="ECO:0000256" key="1">
    <source>
        <dbReference type="ARBA" id="ARBA00022468"/>
    </source>
</evidence>
<dbReference type="Pfam" id="PF00412">
    <property type="entry name" value="LIM"/>
    <property type="match status" value="2"/>
</dbReference>
<feature type="domain" description="LIM zinc-binding" evidence="7">
    <location>
        <begin position="79"/>
        <end position="140"/>
    </location>
</feature>
<gene>
    <name evidence="9" type="ORF">AW171_hschr53192</name>
</gene>
<feature type="region of interest" description="Disordered" evidence="6">
    <location>
        <begin position="173"/>
        <end position="247"/>
    </location>
</feature>
<dbReference type="Pfam" id="PF00620">
    <property type="entry name" value="RhoGAP"/>
    <property type="match status" value="1"/>
</dbReference>
<dbReference type="InterPro" id="IPR050729">
    <property type="entry name" value="Rho-GAP"/>
</dbReference>
<dbReference type="GO" id="GO:0005933">
    <property type="term" value="C:cellular bud"/>
    <property type="evidence" value="ECO:0007669"/>
    <property type="project" value="UniProtKB-ARBA"/>
</dbReference>
<keyword evidence="10" id="KW-1185">Reference proteome</keyword>
<keyword evidence="3 4" id="KW-0862">Zinc</keyword>
<reference evidence="9 10" key="1">
    <citation type="submission" date="2016-01" db="EMBL/GenBank/DDBJ databases">
        <title>Genome sequence of the yeast Holleya sinecauda.</title>
        <authorList>
            <person name="Dietrich F.S."/>
        </authorList>
    </citation>
    <scope>NUCLEOTIDE SEQUENCE [LARGE SCALE GENOMIC DNA]</scope>
    <source>
        <strain evidence="9 10">ATCC 58844</strain>
    </source>
</reference>
<dbReference type="PROSITE" id="PS50023">
    <property type="entry name" value="LIM_DOMAIN_2"/>
    <property type="match status" value="2"/>
</dbReference>
<evidence type="ECO:0000256" key="6">
    <source>
        <dbReference type="SAM" id="MobiDB-lite"/>
    </source>
</evidence>
<evidence type="ECO:0000256" key="2">
    <source>
        <dbReference type="ARBA" id="ARBA00022723"/>
    </source>
</evidence>
<dbReference type="Gene3D" id="2.10.110.10">
    <property type="entry name" value="Cysteine Rich Protein"/>
    <property type="match status" value="2"/>
</dbReference>
<evidence type="ECO:0000259" key="8">
    <source>
        <dbReference type="PROSITE" id="PS50238"/>
    </source>
</evidence>
<keyword evidence="1" id="KW-0343">GTPase activation</keyword>
<protein>
    <submittedName>
        <fullName evidence="9">HEL023Wp</fullName>
    </submittedName>
</protein>
<name>A0A109UZF4_9SACH</name>
<keyword evidence="5" id="KW-0175">Coiled coil</keyword>
<feature type="region of interest" description="Disordered" evidence="6">
    <location>
        <begin position="663"/>
        <end position="688"/>
    </location>
</feature>
<dbReference type="PROSITE" id="PS50238">
    <property type="entry name" value="RHOGAP"/>
    <property type="match status" value="1"/>
</dbReference>
<dbReference type="CDD" id="cd00159">
    <property type="entry name" value="RhoGAP"/>
    <property type="match status" value="1"/>
</dbReference>
<dbReference type="PANTHER" id="PTHR23176">
    <property type="entry name" value="RHO/RAC/CDC GTPASE-ACTIVATING PROTEIN"/>
    <property type="match status" value="1"/>
</dbReference>
<organism evidence="9 10">
    <name type="scientific">Eremothecium sinecaudum</name>
    <dbReference type="NCBI Taxonomy" id="45286"/>
    <lineage>
        <taxon>Eukaryota</taxon>
        <taxon>Fungi</taxon>
        <taxon>Dikarya</taxon>
        <taxon>Ascomycota</taxon>
        <taxon>Saccharomycotina</taxon>
        <taxon>Saccharomycetes</taxon>
        <taxon>Saccharomycetales</taxon>
        <taxon>Saccharomycetaceae</taxon>
        <taxon>Eremothecium</taxon>
    </lineage>
</organism>
<dbReference type="GO" id="GO:0046872">
    <property type="term" value="F:metal ion binding"/>
    <property type="evidence" value="ECO:0007669"/>
    <property type="project" value="UniProtKB-KW"/>
</dbReference>
<feature type="compositionally biased region" description="Basic and acidic residues" evidence="6">
    <location>
        <begin position="676"/>
        <end position="688"/>
    </location>
</feature>
<dbReference type="Proteomes" id="UP000243052">
    <property type="component" value="Chromosome v"/>
</dbReference>